<comment type="caution">
    <text evidence="1">The sequence shown here is derived from an EMBL/GenBank/DDBJ whole genome shotgun (WGS) entry which is preliminary data.</text>
</comment>
<sequence length="108" mass="12189">MTKFDTRWETILSFPPQLAYTQTIGFVPGNGDTLPSLIPGVDSLSAATGDYELVRVMIFGSSYGVNYTIRWLYTLKFAQISEWSFLMPAPNGEYMSILTKRIPLNRVN</sequence>
<dbReference type="RefSeq" id="WP_226593087.1">
    <property type="nucleotide sequence ID" value="NZ_BLAY01000262.1"/>
</dbReference>
<gene>
    <name evidence="1" type="ORF">MiSe_86820</name>
</gene>
<protein>
    <submittedName>
        <fullName evidence="1">Uncharacterized protein</fullName>
    </submittedName>
</protein>
<keyword evidence="2" id="KW-1185">Reference proteome</keyword>
<proteinExistence type="predicted"/>
<dbReference type="AlphaFoldDB" id="A0AAV3XS48"/>
<accession>A0AAV3XS48</accession>
<organism evidence="1 2">
    <name type="scientific">Microseira wollei NIES-4236</name>
    <dbReference type="NCBI Taxonomy" id="2530354"/>
    <lineage>
        <taxon>Bacteria</taxon>
        <taxon>Bacillati</taxon>
        <taxon>Cyanobacteriota</taxon>
        <taxon>Cyanophyceae</taxon>
        <taxon>Oscillatoriophycideae</taxon>
        <taxon>Aerosakkonematales</taxon>
        <taxon>Aerosakkonemataceae</taxon>
        <taxon>Microseira</taxon>
    </lineage>
</organism>
<dbReference type="EMBL" id="BLAY01000262">
    <property type="protein sequence ID" value="GET43856.1"/>
    <property type="molecule type" value="Genomic_DNA"/>
</dbReference>
<name>A0AAV3XS48_9CYAN</name>
<dbReference type="Proteomes" id="UP001050975">
    <property type="component" value="Unassembled WGS sequence"/>
</dbReference>
<reference evidence="1" key="1">
    <citation type="submission" date="2019-10" db="EMBL/GenBank/DDBJ databases">
        <title>Draft genome sequece of Microseira wollei NIES-4236.</title>
        <authorList>
            <person name="Yamaguchi H."/>
            <person name="Suzuki S."/>
            <person name="Kawachi M."/>
        </authorList>
    </citation>
    <scope>NUCLEOTIDE SEQUENCE</scope>
    <source>
        <strain evidence="1">NIES-4236</strain>
    </source>
</reference>
<evidence type="ECO:0000313" key="1">
    <source>
        <dbReference type="EMBL" id="GET43856.1"/>
    </source>
</evidence>
<evidence type="ECO:0000313" key="2">
    <source>
        <dbReference type="Proteomes" id="UP001050975"/>
    </source>
</evidence>